<gene>
    <name evidence="3" type="ORF">LCGC14_1368070</name>
</gene>
<dbReference type="InterPro" id="IPR036188">
    <property type="entry name" value="FAD/NAD-bd_sf"/>
</dbReference>
<keyword evidence="1" id="KW-1133">Transmembrane helix</keyword>
<accession>A0A0F9MLA1</accession>
<evidence type="ECO:0000256" key="1">
    <source>
        <dbReference type="SAM" id="Phobius"/>
    </source>
</evidence>
<dbReference type="PANTHER" id="PTHR13847">
    <property type="entry name" value="SARCOSINE DEHYDROGENASE-RELATED"/>
    <property type="match status" value="1"/>
</dbReference>
<comment type="caution">
    <text evidence="3">The sequence shown here is derived from an EMBL/GenBank/DDBJ whole genome shotgun (WGS) entry which is preliminary data.</text>
</comment>
<evidence type="ECO:0000259" key="2">
    <source>
        <dbReference type="Pfam" id="PF01266"/>
    </source>
</evidence>
<feature type="transmembrane region" description="Helical" evidence="1">
    <location>
        <begin position="6"/>
        <end position="22"/>
    </location>
</feature>
<evidence type="ECO:0000313" key="3">
    <source>
        <dbReference type="EMBL" id="KKM77635.1"/>
    </source>
</evidence>
<sequence>MNADVIIVGGGVIGTACAYFLSRRGVQVRVLERNHLGAGASGAPA</sequence>
<feature type="non-terminal residue" evidence="3">
    <location>
        <position position="45"/>
    </location>
</feature>
<proteinExistence type="predicted"/>
<name>A0A0F9MLA1_9ZZZZ</name>
<organism evidence="3">
    <name type="scientific">marine sediment metagenome</name>
    <dbReference type="NCBI Taxonomy" id="412755"/>
    <lineage>
        <taxon>unclassified sequences</taxon>
        <taxon>metagenomes</taxon>
        <taxon>ecological metagenomes</taxon>
    </lineage>
</organism>
<dbReference type="InterPro" id="IPR006076">
    <property type="entry name" value="FAD-dep_OxRdtase"/>
</dbReference>
<dbReference type="GO" id="GO:0005737">
    <property type="term" value="C:cytoplasm"/>
    <property type="evidence" value="ECO:0007669"/>
    <property type="project" value="TreeGrafter"/>
</dbReference>
<keyword evidence="1" id="KW-0472">Membrane</keyword>
<keyword evidence="1" id="KW-0812">Transmembrane</keyword>
<feature type="domain" description="FAD dependent oxidoreductase" evidence="2">
    <location>
        <begin position="4"/>
        <end position="44"/>
    </location>
</feature>
<dbReference type="AlphaFoldDB" id="A0A0F9MLA1"/>
<dbReference type="Gene3D" id="3.50.50.60">
    <property type="entry name" value="FAD/NAD(P)-binding domain"/>
    <property type="match status" value="1"/>
</dbReference>
<dbReference type="EMBL" id="LAZR01008614">
    <property type="protein sequence ID" value="KKM77635.1"/>
    <property type="molecule type" value="Genomic_DNA"/>
</dbReference>
<protein>
    <recommendedName>
        <fullName evidence="2">FAD dependent oxidoreductase domain-containing protein</fullName>
    </recommendedName>
</protein>
<reference evidence="3" key="1">
    <citation type="journal article" date="2015" name="Nature">
        <title>Complex archaea that bridge the gap between prokaryotes and eukaryotes.</title>
        <authorList>
            <person name="Spang A."/>
            <person name="Saw J.H."/>
            <person name="Jorgensen S.L."/>
            <person name="Zaremba-Niedzwiedzka K."/>
            <person name="Martijn J."/>
            <person name="Lind A.E."/>
            <person name="van Eijk R."/>
            <person name="Schleper C."/>
            <person name="Guy L."/>
            <person name="Ettema T.J."/>
        </authorList>
    </citation>
    <scope>NUCLEOTIDE SEQUENCE</scope>
</reference>
<dbReference type="SUPFAM" id="SSF51905">
    <property type="entry name" value="FAD/NAD(P)-binding domain"/>
    <property type="match status" value="1"/>
</dbReference>
<dbReference type="Pfam" id="PF01266">
    <property type="entry name" value="DAO"/>
    <property type="match status" value="1"/>
</dbReference>